<reference evidence="1 2" key="2">
    <citation type="submission" date="2020-07" db="EMBL/GenBank/DDBJ databases">
        <title>Genome assembly of wild tea tree DASZ reveals pedigree and selection history of tea varieties.</title>
        <authorList>
            <person name="Zhang W."/>
        </authorList>
    </citation>
    <scope>NUCLEOTIDE SEQUENCE [LARGE SCALE GENOMIC DNA]</scope>
    <source>
        <strain evidence="2">cv. G240</strain>
        <tissue evidence="1">Leaf</tissue>
    </source>
</reference>
<dbReference type="AlphaFoldDB" id="A0A7J7G3B1"/>
<reference evidence="2" key="1">
    <citation type="journal article" date="2020" name="Nat. Commun.">
        <title>Genome assembly of wild tea tree DASZ reveals pedigree and selection history of tea varieties.</title>
        <authorList>
            <person name="Zhang W."/>
            <person name="Zhang Y."/>
            <person name="Qiu H."/>
            <person name="Guo Y."/>
            <person name="Wan H."/>
            <person name="Zhang X."/>
            <person name="Scossa F."/>
            <person name="Alseekh S."/>
            <person name="Zhang Q."/>
            <person name="Wang P."/>
            <person name="Xu L."/>
            <person name="Schmidt M.H."/>
            <person name="Jia X."/>
            <person name="Li D."/>
            <person name="Zhu A."/>
            <person name="Guo F."/>
            <person name="Chen W."/>
            <person name="Ni D."/>
            <person name="Usadel B."/>
            <person name="Fernie A.R."/>
            <person name="Wen W."/>
        </authorList>
    </citation>
    <scope>NUCLEOTIDE SEQUENCE [LARGE SCALE GENOMIC DNA]</scope>
    <source>
        <strain evidence="2">cv. G240</strain>
    </source>
</reference>
<dbReference type="Proteomes" id="UP000593564">
    <property type="component" value="Unassembled WGS sequence"/>
</dbReference>
<gene>
    <name evidence="1" type="ORF">HYC85_030269</name>
</gene>
<accession>A0A7J7G3B1</accession>
<organism evidence="1 2">
    <name type="scientific">Camellia sinensis</name>
    <name type="common">Tea plant</name>
    <name type="synonym">Thea sinensis</name>
    <dbReference type="NCBI Taxonomy" id="4442"/>
    <lineage>
        <taxon>Eukaryota</taxon>
        <taxon>Viridiplantae</taxon>
        <taxon>Streptophyta</taxon>
        <taxon>Embryophyta</taxon>
        <taxon>Tracheophyta</taxon>
        <taxon>Spermatophyta</taxon>
        <taxon>Magnoliopsida</taxon>
        <taxon>eudicotyledons</taxon>
        <taxon>Gunneridae</taxon>
        <taxon>Pentapetalae</taxon>
        <taxon>asterids</taxon>
        <taxon>Ericales</taxon>
        <taxon>Theaceae</taxon>
        <taxon>Camellia</taxon>
    </lineage>
</organism>
<sequence length="61" mass="6656">MRSYCRPPAGQRWASVGQQCKGAGHQCGTAGHWCAVTRAVQNTAQSAKTAPIRIYSHRSNR</sequence>
<evidence type="ECO:0000313" key="2">
    <source>
        <dbReference type="Proteomes" id="UP000593564"/>
    </source>
</evidence>
<comment type="caution">
    <text evidence="1">The sequence shown here is derived from an EMBL/GenBank/DDBJ whole genome shotgun (WGS) entry which is preliminary data.</text>
</comment>
<proteinExistence type="predicted"/>
<protein>
    <submittedName>
        <fullName evidence="1">Uncharacterized protein</fullName>
    </submittedName>
</protein>
<dbReference type="EMBL" id="JACBKZ010000014">
    <property type="protein sequence ID" value="KAF5934098.1"/>
    <property type="molecule type" value="Genomic_DNA"/>
</dbReference>
<name>A0A7J7G3B1_CAMSI</name>
<evidence type="ECO:0000313" key="1">
    <source>
        <dbReference type="EMBL" id="KAF5934098.1"/>
    </source>
</evidence>
<keyword evidence="2" id="KW-1185">Reference proteome</keyword>